<reference evidence="1 2" key="1">
    <citation type="journal article" date="2014" name="Nature">
        <title>The genome of the recently domesticated crop plant sugar beet (Beta vulgaris).</title>
        <authorList>
            <person name="Dohm J.C."/>
            <person name="Minoche A.E."/>
            <person name="Holtgrawe D."/>
            <person name="Capella-Gutierrez S."/>
            <person name="Zakrzewski F."/>
            <person name="Tafer H."/>
            <person name="Rupp O."/>
            <person name="Sorensen T.R."/>
            <person name="Stracke R."/>
            <person name="Reinhardt R."/>
            <person name="Goesmann A."/>
            <person name="Kraft T."/>
            <person name="Schulz B."/>
            <person name="Stadler P.F."/>
            <person name="Schmidt T."/>
            <person name="Gabaldon T."/>
            <person name="Lehrach H."/>
            <person name="Weisshaar B."/>
            <person name="Himmelbauer H."/>
        </authorList>
    </citation>
    <scope>NUCLEOTIDE SEQUENCE [LARGE SCALE GENOMIC DNA]</scope>
    <source>
        <tissue evidence="1">Taproot</tissue>
    </source>
</reference>
<evidence type="ECO:0000313" key="2">
    <source>
        <dbReference type="Proteomes" id="UP000035740"/>
    </source>
</evidence>
<dbReference type="AlphaFoldDB" id="A0A0J7YN46"/>
<dbReference type="Gene3D" id="6.10.140.130">
    <property type="match status" value="1"/>
</dbReference>
<feature type="non-terminal residue" evidence="1">
    <location>
        <position position="1"/>
    </location>
</feature>
<dbReference type="OrthoDB" id="47330at2759"/>
<name>A0A0J7YN46_BETVV</name>
<feature type="non-terminal residue" evidence="1">
    <location>
        <position position="154"/>
    </location>
</feature>
<proteinExistence type="predicted"/>
<organism evidence="1 2">
    <name type="scientific">Beta vulgaris subsp. vulgaris</name>
    <name type="common">Beet</name>
    <dbReference type="NCBI Taxonomy" id="3555"/>
    <lineage>
        <taxon>Eukaryota</taxon>
        <taxon>Viridiplantae</taxon>
        <taxon>Streptophyta</taxon>
        <taxon>Embryophyta</taxon>
        <taxon>Tracheophyta</taxon>
        <taxon>Spermatophyta</taxon>
        <taxon>Magnoliopsida</taxon>
        <taxon>eudicotyledons</taxon>
        <taxon>Gunneridae</taxon>
        <taxon>Pentapetalae</taxon>
        <taxon>Caryophyllales</taxon>
        <taxon>Chenopodiaceae</taxon>
        <taxon>Betoideae</taxon>
        <taxon>Beta</taxon>
    </lineage>
</organism>
<dbReference type="EMBL" id="KQ116657">
    <property type="protein sequence ID" value="KMS65004.1"/>
    <property type="molecule type" value="Genomic_DNA"/>
</dbReference>
<evidence type="ECO:0000313" key="1">
    <source>
        <dbReference type="EMBL" id="KMS65004.1"/>
    </source>
</evidence>
<accession>A0A0J7YN46</accession>
<sequence>LRIEHAALKKGTSLIRIQVDLVVDHFAIETDLEGIERRQAIEEILRGKQKKSEEMTCQWQIEKDRRQQAIAVREKLEESRRELDRAQSRGDYARASELKYSIVPKLENRVQSLLPLLLSESVTDQSIATVVSQQTGVTASRLLEGESQRLLHME</sequence>
<dbReference type="Gramene" id="KMS65004">
    <property type="protein sequence ID" value="KMS65004"/>
    <property type="gene ID" value="BVRB_040430"/>
</dbReference>
<dbReference type="SUPFAM" id="SSF52540">
    <property type="entry name" value="P-loop containing nucleoside triphosphate hydrolases"/>
    <property type="match status" value="1"/>
</dbReference>
<keyword evidence="2" id="KW-1185">Reference proteome</keyword>
<dbReference type="InterPro" id="IPR027417">
    <property type="entry name" value="P-loop_NTPase"/>
</dbReference>
<dbReference type="Proteomes" id="UP000035740">
    <property type="component" value="Unassembled WGS sequence"/>
</dbReference>
<gene>
    <name evidence="1" type="ORF">BVRB_040430</name>
</gene>
<protein>
    <submittedName>
        <fullName evidence="1">Uncharacterized protein</fullName>
    </submittedName>
</protein>